<keyword evidence="5" id="KW-0472">Membrane</keyword>
<dbReference type="Gene3D" id="3.70.10.10">
    <property type="match status" value="1"/>
</dbReference>
<evidence type="ECO:0000256" key="1">
    <source>
        <dbReference type="ARBA" id="ARBA00010462"/>
    </source>
</evidence>
<evidence type="ECO:0000256" key="5">
    <source>
        <dbReference type="SAM" id="Phobius"/>
    </source>
</evidence>
<dbReference type="InterPro" id="IPR046938">
    <property type="entry name" value="DNA_clamp_sf"/>
</dbReference>
<protein>
    <recommendedName>
        <fullName evidence="3">DNA sliding clamp PCNA</fullName>
    </recommendedName>
</protein>
<keyword evidence="5" id="KW-0812">Transmembrane</keyword>
<dbReference type="GO" id="GO:0006275">
    <property type="term" value="P:regulation of DNA replication"/>
    <property type="evidence" value="ECO:0007669"/>
    <property type="project" value="InterPro"/>
</dbReference>
<dbReference type="GO" id="GO:0019985">
    <property type="term" value="P:translesion synthesis"/>
    <property type="evidence" value="ECO:0007669"/>
    <property type="project" value="TreeGrafter"/>
</dbReference>
<evidence type="ECO:0000256" key="3">
    <source>
        <dbReference type="RuleBase" id="RU000641"/>
    </source>
</evidence>
<dbReference type="GO" id="GO:0006298">
    <property type="term" value="P:mismatch repair"/>
    <property type="evidence" value="ECO:0007669"/>
    <property type="project" value="TreeGrafter"/>
</dbReference>
<dbReference type="PANTHER" id="PTHR11352:SF0">
    <property type="entry name" value="PROLIFERATING CELL NUCLEAR ANTIGEN"/>
    <property type="match status" value="1"/>
</dbReference>
<proteinExistence type="inferred from homology"/>
<evidence type="ECO:0000313" key="9">
    <source>
        <dbReference type="WBParaSite" id="jg22715"/>
    </source>
</evidence>
<dbReference type="GO" id="GO:0043626">
    <property type="term" value="C:PCNA complex"/>
    <property type="evidence" value="ECO:0007669"/>
    <property type="project" value="TreeGrafter"/>
</dbReference>
<comment type="subcellular location">
    <subcellularLocation>
        <location evidence="3">Nucleus</location>
    </subcellularLocation>
</comment>
<dbReference type="Pfam" id="PF02747">
    <property type="entry name" value="PCNA_C"/>
    <property type="match status" value="1"/>
</dbReference>
<dbReference type="PROSITE" id="PS01251">
    <property type="entry name" value="PCNA_1"/>
    <property type="match status" value="1"/>
</dbReference>
<evidence type="ECO:0000259" key="6">
    <source>
        <dbReference type="Pfam" id="PF00705"/>
    </source>
</evidence>
<evidence type="ECO:0000259" key="7">
    <source>
        <dbReference type="Pfam" id="PF02747"/>
    </source>
</evidence>
<dbReference type="HAMAP" id="MF_00317">
    <property type="entry name" value="DNApol_clamp_arch"/>
    <property type="match status" value="1"/>
</dbReference>
<evidence type="ECO:0000256" key="2">
    <source>
        <dbReference type="ARBA" id="ARBA00023125"/>
    </source>
</evidence>
<dbReference type="WBParaSite" id="jg22715">
    <property type="protein sequence ID" value="jg22715"/>
    <property type="gene ID" value="jg22715"/>
</dbReference>
<reference evidence="9" key="1">
    <citation type="submission" date="2022-11" db="UniProtKB">
        <authorList>
            <consortium name="WormBaseParasite"/>
        </authorList>
    </citation>
    <scope>IDENTIFICATION</scope>
</reference>
<dbReference type="InterPro" id="IPR022659">
    <property type="entry name" value="Pr_cel_nuc_antig_CS"/>
</dbReference>
<dbReference type="Proteomes" id="UP000887574">
    <property type="component" value="Unplaced"/>
</dbReference>
<organism evidence="8 9">
    <name type="scientific">Ditylenchus dipsaci</name>
    <dbReference type="NCBI Taxonomy" id="166011"/>
    <lineage>
        <taxon>Eukaryota</taxon>
        <taxon>Metazoa</taxon>
        <taxon>Ecdysozoa</taxon>
        <taxon>Nematoda</taxon>
        <taxon>Chromadorea</taxon>
        <taxon>Rhabditida</taxon>
        <taxon>Tylenchina</taxon>
        <taxon>Tylenchomorpha</taxon>
        <taxon>Sphaerularioidea</taxon>
        <taxon>Anguinidae</taxon>
        <taxon>Anguininae</taxon>
        <taxon>Ditylenchus</taxon>
    </lineage>
</organism>
<dbReference type="SUPFAM" id="SSF55979">
    <property type="entry name" value="DNA clamp"/>
    <property type="match status" value="2"/>
</dbReference>
<keyword evidence="8" id="KW-1185">Reference proteome</keyword>
<dbReference type="Pfam" id="PF00705">
    <property type="entry name" value="PCNA_N"/>
    <property type="match status" value="1"/>
</dbReference>
<keyword evidence="5" id="KW-1133">Transmembrane helix</keyword>
<dbReference type="PRINTS" id="PR00339">
    <property type="entry name" value="PCNACYCLIN"/>
</dbReference>
<dbReference type="GO" id="GO:0030337">
    <property type="term" value="F:DNA polymerase processivity factor activity"/>
    <property type="evidence" value="ECO:0007669"/>
    <property type="project" value="InterPro"/>
</dbReference>
<dbReference type="AlphaFoldDB" id="A0A915DTN4"/>
<dbReference type="InterPro" id="IPR022649">
    <property type="entry name" value="Pr_cel_nuc_antig_C"/>
</dbReference>
<comment type="similarity">
    <text evidence="1 4">Belongs to the PCNA family.</text>
</comment>
<accession>A0A915DTN4</accession>
<dbReference type="NCBIfam" id="TIGR00590">
    <property type="entry name" value="pcna"/>
    <property type="match status" value="1"/>
</dbReference>
<dbReference type="PANTHER" id="PTHR11352">
    <property type="entry name" value="PROLIFERATING CELL NUCLEAR ANTIGEN"/>
    <property type="match status" value="1"/>
</dbReference>
<keyword evidence="4" id="KW-0235">DNA replication</keyword>
<evidence type="ECO:0000313" key="8">
    <source>
        <dbReference type="Proteomes" id="UP000887574"/>
    </source>
</evidence>
<dbReference type="GO" id="GO:0006272">
    <property type="term" value="P:leading strand elongation"/>
    <property type="evidence" value="ECO:0007669"/>
    <property type="project" value="TreeGrafter"/>
</dbReference>
<dbReference type="CDD" id="cd00577">
    <property type="entry name" value="PCNA"/>
    <property type="match status" value="1"/>
</dbReference>
<dbReference type="InterPro" id="IPR000730">
    <property type="entry name" value="Pr_cel_nuc_antig"/>
</dbReference>
<feature type="domain" description="Proliferating cell nuclear antigen PCNA N-terminal" evidence="6">
    <location>
        <begin position="1"/>
        <end position="124"/>
    </location>
</feature>
<comment type="function">
    <text evidence="3">This protein is an auxiliary protein of DNA polymerase delta and is involved in the control of eukaryotic DNA replication by increasing the polymerase's processivity during elongation of the leading strand.</text>
</comment>
<name>A0A915DTN4_9BILA</name>
<dbReference type="InterPro" id="IPR022648">
    <property type="entry name" value="Pr_cel_nuc_antig_N"/>
</dbReference>
<keyword evidence="2 4" id="KW-0238">DNA-binding</keyword>
<feature type="domain" description="Proliferating cell nuclear antigen PCNA C-terminal" evidence="7">
    <location>
        <begin position="127"/>
        <end position="219"/>
    </location>
</feature>
<evidence type="ECO:0000256" key="4">
    <source>
        <dbReference type="RuleBase" id="RU003671"/>
    </source>
</evidence>
<sequence>MFEAKLGQAALFKKIIDAVKDLVGEAPFDCTETAMSLQAMDASHVALVSLKLENGLFEKYRCDRTINLGLNVGDLSKILKCAKNEDTFLIRYADDESDNVVFTFEDPKCRKQDITMKLMDIDAEHLGIPDQKYACIIEMPSSEFQKTVRDIAMFSDALSITAAKSGVVFSGKGDSVTNTVTYSKNATADEDDKDRVFMEVKESVNLSFSIKYLNHFTKALLSVIAFASRCAIIVLNILQVYFIPLLVILICYGSILISISLKTRTTKNDGSCYSWNKNVPSNDKKKSTTGKNSLAPNKLVVNNYSCSVVKKSNGTVCDSTLRRTGGGDSFQRAKNRT</sequence>
<keyword evidence="3" id="KW-0539">Nucleus</keyword>
<feature type="transmembrane region" description="Helical" evidence="5">
    <location>
        <begin position="241"/>
        <end position="261"/>
    </location>
</feature>
<dbReference type="GO" id="GO:0003677">
    <property type="term" value="F:DNA binding"/>
    <property type="evidence" value="ECO:0007669"/>
    <property type="project" value="UniProtKB-KW"/>
</dbReference>